<reference evidence="2" key="1">
    <citation type="journal article" date="2013" name="Nat. Commun.">
        <title>Whole-genome sequencing of Oryza brachyantha reveals mechanisms underlying Oryza genome evolution.</title>
        <authorList>
            <person name="Chen J."/>
            <person name="Huang Q."/>
            <person name="Gao D."/>
            <person name="Wang J."/>
            <person name="Lang Y."/>
            <person name="Liu T."/>
            <person name="Li B."/>
            <person name="Bai Z."/>
            <person name="Luis Goicoechea J."/>
            <person name="Liang C."/>
            <person name="Chen C."/>
            <person name="Zhang W."/>
            <person name="Sun S."/>
            <person name="Liao Y."/>
            <person name="Zhang X."/>
            <person name="Yang L."/>
            <person name="Song C."/>
            <person name="Wang M."/>
            <person name="Shi J."/>
            <person name="Liu G."/>
            <person name="Liu J."/>
            <person name="Zhou H."/>
            <person name="Zhou W."/>
            <person name="Yu Q."/>
            <person name="An N."/>
            <person name="Chen Y."/>
            <person name="Cai Q."/>
            <person name="Wang B."/>
            <person name="Liu B."/>
            <person name="Min J."/>
            <person name="Huang Y."/>
            <person name="Wu H."/>
            <person name="Li Z."/>
            <person name="Zhang Y."/>
            <person name="Yin Y."/>
            <person name="Song W."/>
            <person name="Jiang J."/>
            <person name="Jackson S.A."/>
            <person name="Wing R.A."/>
            <person name="Wang J."/>
            <person name="Chen M."/>
        </authorList>
    </citation>
    <scope>NUCLEOTIDE SEQUENCE [LARGE SCALE GENOMIC DNA]</scope>
    <source>
        <strain evidence="2">cv. IRGC 101232</strain>
    </source>
</reference>
<dbReference type="OMA" id="ACTHARN"/>
<feature type="region of interest" description="Disordered" evidence="1">
    <location>
        <begin position="22"/>
        <end position="59"/>
    </location>
</feature>
<organism evidence="2">
    <name type="scientific">Oryza brachyantha</name>
    <name type="common">malo sina</name>
    <dbReference type="NCBI Taxonomy" id="4533"/>
    <lineage>
        <taxon>Eukaryota</taxon>
        <taxon>Viridiplantae</taxon>
        <taxon>Streptophyta</taxon>
        <taxon>Embryophyta</taxon>
        <taxon>Tracheophyta</taxon>
        <taxon>Spermatophyta</taxon>
        <taxon>Magnoliopsida</taxon>
        <taxon>Liliopsida</taxon>
        <taxon>Poales</taxon>
        <taxon>Poaceae</taxon>
        <taxon>BOP clade</taxon>
        <taxon>Oryzoideae</taxon>
        <taxon>Oryzeae</taxon>
        <taxon>Oryzinae</taxon>
        <taxon>Oryza</taxon>
    </lineage>
</organism>
<dbReference type="Proteomes" id="UP000006038">
    <property type="component" value="Chromosome 3"/>
</dbReference>
<dbReference type="EnsemblPlants" id="OB03G33600.1">
    <property type="protein sequence ID" value="OB03G33600.1"/>
    <property type="gene ID" value="OB03G33600"/>
</dbReference>
<feature type="region of interest" description="Disordered" evidence="1">
    <location>
        <begin position="100"/>
        <end position="121"/>
    </location>
</feature>
<feature type="compositionally biased region" description="Basic and acidic residues" evidence="1">
    <location>
        <begin position="40"/>
        <end position="59"/>
    </location>
</feature>
<dbReference type="AlphaFoldDB" id="J3LQN4"/>
<name>J3LQN4_ORYBR</name>
<keyword evidence="3" id="KW-1185">Reference proteome</keyword>
<evidence type="ECO:0000313" key="3">
    <source>
        <dbReference type="Proteomes" id="UP000006038"/>
    </source>
</evidence>
<proteinExistence type="predicted"/>
<dbReference type="HOGENOM" id="CLU_1909893_0_0_1"/>
<evidence type="ECO:0000256" key="1">
    <source>
        <dbReference type="SAM" id="MobiDB-lite"/>
    </source>
</evidence>
<protein>
    <submittedName>
        <fullName evidence="2">Uncharacterized protein</fullName>
    </submittedName>
</protein>
<dbReference type="Gramene" id="OB03G33600.1">
    <property type="protein sequence ID" value="OB03G33600.1"/>
    <property type="gene ID" value="OB03G33600"/>
</dbReference>
<reference evidence="2" key="2">
    <citation type="submission" date="2013-04" db="UniProtKB">
        <authorList>
            <consortium name="EnsemblPlants"/>
        </authorList>
    </citation>
    <scope>IDENTIFICATION</scope>
</reference>
<sequence>MHAGEQSRYLLGLGLDVDDAGGPAGEVGAHEGVDLGEEGGADHGGADEGEHGAAHGAVERALHGGDVVPAEDVEHRLRVARDEAAAFAGQRPTVQLRLHAHHRRAPQDVRPEQAPVPAPNPTTSITHLTCCYY</sequence>
<evidence type="ECO:0000313" key="2">
    <source>
        <dbReference type="EnsemblPlants" id="OB03G33600.1"/>
    </source>
</evidence>
<accession>J3LQN4</accession>